<protein>
    <submittedName>
        <fullName evidence="1">Uncharacterized protein</fullName>
    </submittedName>
</protein>
<sequence length="235" mass="26292">MLYRALECCVMGRPDEPTATAWITGHSHEDARQRLRAGLAATWGVEPAEIVWGHFASEIELERDSCQFRIAGARRWLETGQIAPPASCAYIPVYDSFDQVLIFLPARDRKRLANAWFEARQHAGECAGFVAAEAKEARERGDQETAKTLRDYADRMRLQACAITNSAASTGNEVAGALYLGTWLAEQGRDLGKAADQFERANRLRENGSPSARDYETNGREILADVLRRHPYYTN</sequence>
<organism evidence="1 2">
    <name type="scientific">Ancylobacter oerskovii</name>
    <dbReference type="NCBI Taxonomy" id="459519"/>
    <lineage>
        <taxon>Bacteria</taxon>
        <taxon>Pseudomonadati</taxon>
        <taxon>Pseudomonadota</taxon>
        <taxon>Alphaproteobacteria</taxon>
        <taxon>Hyphomicrobiales</taxon>
        <taxon>Xanthobacteraceae</taxon>
        <taxon>Ancylobacter</taxon>
    </lineage>
</organism>
<gene>
    <name evidence="1" type="ORF">ACFSNC_26125</name>
</gene>
<comment type="caution">
    <text evidence="1">The sequence shown here is derived from an EMBL/GenBank/DDBJ whole genome shotgun (WGS) entry which is preliminary data.</text>
</comment>
<dbReference type="EMBL" id="JBHUHD010000005">
    <property type="protein sequence ID" value="MFD2143828.1"/>
    <property type="molecule type" value="Genomic_DNA"/>
</dbReference>
<dbReference type="RefSeq" id="WP_378297366.1">
    <property type="nucleotide sequence ID" value="NZ_JBHUHD010000005.1"/>
</dbReference>
<keyword evidence="2" id="KW-1185">Reference proteome</keyword>
<accession>A0ABW4Z672</accession>
<evidence type="ECO:0000313" key="1">
    <source>
        <dbReference type="EMBL" id="MFD2143828.1"/>
    </source>
</evidence>
<evidence type="ECO:0000313" key="2">
    <source>
        <dbReference type="Proteomes" id="UP001597299"/>
    </source>
</evidence>
<proteinExistence type="predicted"/>
<dbReference type="Proteomes" id="UP001597299">
    <property type="component" value="Unassembled WGS sequence"/>
</dbReference>
<reference evidence="2" key="1">
    <citation type="journal article" date="2019" name="Int. J. Syst. Evol. Microbiol.">
        <title>The Global Catalogue of Microorganisms (GCM) 10K type strain sequencing project: providing services to taxonomists for standard genome sequencing and annotation.</title>
        <authorList>
            <consortium name="The Broad Institute Genomics Platform"/>
            <consortium name="The Broad Institute Genome Sequencing Center for Infectious Disease"/>
            <person name="Wu L."/>
            <person name="Ma J."/>
        </authorList>
    </citation>
    <scope>NUCLEOTIDE SEQUENCE [LARGE SCALE GENOMIC DNA]</scope>
    <source>
        <strain evidence="2">CCM 7435</strain>
    </source>
</reference>
<name>A0ABW4Z672_9HYPH</name>